<dbReference type="Gene3D" id="2.60.40.2440">
    <property type="entry name" value="Carbohydrate binding type-21 domain"/>
    <property type="match status" value="1"/>
</dbReference>
<dbReference type="AlphaFoldDB" id="A0A2T9YJY8"/>
<dbReference type="GO" id="GO:0000164">
    <property type="term" value="C:protein phosphatase type 1 complex"/>
    <property type="evidence" value="ECO:0007669"/>
    <property type="project" value="TreeGrafter"/>
</dbReference>
<sequence length="457" mass="51474">MYFKTSTNKTYTNIIATPTTFNNEFEQLKNSTKDISAKQLSKNILKYYSEISCAKSLLEPEATSSAQKLCQLISTAGLTKKSCLSFLKKKKTHAKFVHFGINIENVRFFAKSEPPEKCKADYTSDSDHDSLSILETSSSKINSVSDISFTEINGPVKVYTFNDNRVVFLDRVTFDSIDNIICGVIRVQNLDFAKQVFIKYSFDTWNNIYEKVADFTGAVSNTERNRNELDTFSFALEIPKTYISNLKTTGALNFEFCIRYRVKDEIICKVLDDSFIVEANHKNTGKHGLLLNAPKTLKFASSNSDSQLNMKNNILPIVNNKTKNMVIVKSASMPNLNRIGNASSISNLSNSISLSNSVEHTNKQILLRPISNQIHYPIPHKSPSMFEISPSSSPRFQRDTFSNIGLVSPMIIQPIFPEILMHTYDETLHNSSESHLGAFDFHALSSSPLNDNYSLIY</sequence>
<feature type="domain" description="CBM21" evidence="1">
    <location>
        <begin position="159"/>
        <end position="287"/>
    </location>
</feature>
<dbReference type="GO" id="GO:0005979">
    <property type="term" value="P:regulation of glycogen biosynthetic process"/>
    <property type="evidence" value="ECO:0007669"/>
    <property type="project" value="TreeGrafter"/>
</dbReference>
<organism evidence="2 3">
    <name type="scientific">Smittium simulii</name>
    <dbReference type="NCBI Taxonomy" id="133385"/>
    <lineage>
        <taxon>Eukaryota</taxon>
        <taxon>Fungi</taxon>
        <taxon>Fungi incertae sedis</taxon>
        <taxon>Zoopagomycota</taxon>
        <taxon>Kickxellomycotina</taxon>
        <taxon>Harpellomycetes</taxon>
        <taxon>Harpellales</taxon>
        <taxon>Legeriomycetaceae</taxon>
        <taxon>Smittium</taxon>
    </lineage>
</organism>
<evidence type="ECO:0000313" key="2">
    <source>
        <dbReference type="EMBL" id="PVU92656.1"/>
    </source>
</evidence>
<dbReference type="Proteomes" id="UP000245383">
    <property type="component" value="Unassembled WGS sequence"/>
</dbReference>
<accession>A0A2T9YJY8</accession>
<dbReference type="STRING" id="133385.A0A2T9YJY8"/>
<gene>
    <name evidence="2" type="ORF">BB561_003698</name>
</gene>
<dbReference type="InterPro" id="IPR050782">
    <property type="entry name" value="PP1_regulatory_subunit_3"/>
</dbReference>
<reference evidence="2 3" key="1">
    <citation type="journal article" date="2018" name="MBio">
        <title>Comparative Genomics Reveals the Core Gene Toolbox for the Fungus-Insect Symbiosis.</title>
        <authorList>
            <person name="Wang Y."/>
            <person name="Stata M."/>
            <person name="Wang W."/>
            <person name="Stajich J.E."/>
            <person name="White M.M."/>
            <person name="Moncalvo J.M."/>
        </authorList>
    </citation>
    <scope>NUCLEOTIDE SEQUENCE [LARGE SCALE GENOMIC DNA]</scope>
    <source>
        <strain evidence="2 3">SWE-8-4</strain>
    </source>
</reference>
<dbReference type="GO" id="GO:2001069">
    <property type="term" value="F:glycogen binding"/>
    <property type="evidence" value="ECO:0007669"/>
    <property type="project" value="TreeGrafter"/>
</dbReference>
<protein>
    <recommendedName>
        <fullName evidence="1">CBM21 domain-containing protein</fullName>
    </recommendedName>
</protein>
<dbReference type="GO" id="GO:0008157">
    <property type="term" value="F:protein phosphatase 1 binding"/>
    <property type="evidence" value="ECO:0007669"/>
    <property type="project" value="TreeGrafter"/>
</dbReference>
<evidence type="ECO:0000313" key="3">
    <source>
        <dbReference type="Proteomes" id="UP000245383"/>
    </source>
</evidence>
<proteinExistence type="predicted"/>
<comment type="caution">
    <text evidence="2">The sequence shown here is derived from an EMBL/GenBank/DDBJ whole genome shotgun (WGS) entry which is preliminary data.</text>
</comment>
<dbReference type="InterPro" id="IPR038175">
    <property type="entry name" value="CBM21_dom_sf"/>
</dbReference>
<evidence type="ECO:0000259" key="1">
    <source>
        <dbReference type="PROSITE" id="PS51159"/>
    </source>
</evidence>
<dbReference type="PANTHER" id="PTHR12307">
    <property type="entry name" value="PROTEIN PHOSPHATASE 1 REGULATORY SUBUNIT"/>
    <property type="match status" value="1"/>
</dbReference>
<name>A0A2T9YJY8_9FUNG</name>
<dbReference type="Pfam" id="PF03370">
    <property type="entry name" value="CBM_21"/>
    <property type="match status" value="1"/>
</dbReference>
<dbReference type="OrthoDB" id="1881at2759"/>
<dbReference type="InterPro" id="IPR005036">
    <property type="entry name" value="CBM21_dom"/>
</dbReference>
<keyword evidence="3" id="KW-1185">Reference proteome</keyword>
<dbReference type="EMBL" id="MBFR01000154">
    <property type="protein sequence ID" value="PVU92656.1"/>
    <property type="molecule type" value="Genomic_DNA"/>
</dbReference>
<dbReference type="PROSITE" id="PS51159">
    <property type="entry name" value="CBM21"/>
    <property type="match status" value="1"/>
</dbReference>
<dbReference type="PANTHER" id="PTHR12307:SF36">
    <property type="entry name" value="GLYCOGEN-BINDING SUBUNIT 76A"/>
    <property type="match status" value="1"/>
</dbReference>